<evidence type="ECO:0000256" key="3">
    <source>
        <dbReference type="ARBA" id="ARBA00004123"/>
    </source>
</evidence>
<dbReference type="CDD" id="cd03124">
    <property type="entry name" value="alpha_CA_prokaryotic_like"/>
    <property type="match status" value="1"/>
</dbReference>
<evidence type="ECO:0000313" key="18">
    <source>
        <dbReference type="EMBL" id="KAH0941477.1"/>
    </source>
</evidence>
<comment type="subcellular location">
    <subcellularLocation>
        <location evidence="3">Nucleus</location>
    </subcellularLocation>
    <subcellularLocation>
        <location evidence="4">Plastid</location>
        <location evidence="4">Chloroplast stroma</location>
    </subcellularLocation>
</comment>
<proteinExistence type="inferred from homology"/>
<evidence type="ECO:0000256" key="1">
    <source>
        <dbReference type="ARBA" id="ARBA00001947"/>
    </source>
</evidence>
<dbReference type="InterPro" id="IPR023561">
    <property type="entry name" value="Carbonic_anhydrase_a-class"/>
</dbReference>
<evidence type="ECO:0000256" key="11">
    <source>
        <dbReference type="ARBA" id="ARBA00023239"/>
    </source>
</evidence>
<evidence type="ECO:0000256" key="7">
    <source>
        <dbReference type="ARBA" id="ARBA00022723"/>
    </source>
</evidence>
<dbReference type="InterPro" id="IPR036638">
    <property type="entry name" value="HLH_DNA-bd_sf"/>
</dbReference>
<dbReference type="SMART" id="SM00353">
    <property type="entry name" value="HLH"/>
    <property type="match status" value="1"/>
</dbReference>
<evidence type="ECO:0000259" key="16">
    <source>
        <dbReference type="PROSITE" id="PS50888"/>
    </source>
</evidence>
<gene>
    <name evidence="18" type="ORF">HID58_001114</name>
</gene>
<evidence type="ECO:0000256" key="9">
    <source>
        <dbReference type="ARBA" id="ARBA00023015"/>
    </source>
</evidence>
<dbReference type="SUPFAM" id="SSF51069">
    <property type="entry name" value="Carbonic anhydrase"/>
    <property type="match status" value="1"/>
</dbReference>
<dbReference type="EMBL" id="JAGKQM010000001">
    <property type="protein sequence ID" value="KAH0941477.1"/>
    <property type="molecule type" value="Genomic_DNA"/>
</dbReference>
<evidence type="ECO:0000256" key="4">
    <source>
        <dbReference type="ARBA" id="ARBA00004470"/>
    </source>
</evidence>
<dbReference type="PANTHER" id="PTHR18952">
    <property type="entry name" value="CARBONIC ANHYDRASE"/>
    <property type="match status" value="1"/>
</dbReference>
<feature type="domain" description="BHLH" evidence="16">
    <location>
        <begin position="20"/>
        <end position="71"/>
    </location>
</feature>
<keyword evidence="8 14" id="KW-0862">Zinc</keyword>
<dbReference type="Gene3D" id="3.10.200.10">
    <property type="entry name" value="Alpha carbonic anhydrase"/>
    <property type="match status" value="1"/>
</dbReference>
<evidence type="ECO:0000256" key="14">
    <source>
        <dbReference type="RuleBase" id="RU367011"/>
    </source>
</evidence>
<dbReference type="Gene3D" id="4.10.280.10">
    <property type="entry name" value="Helix-loop-helix DNA-binding domain"/>
    <property type="match status" value="1"/>
</dbReference>
<dbReference type="InterPro" id="IPR011598">
    <property type="entry name" value="bHLH_dom"/>
</dbReference>
<sequence>LIVYVKHSKKKSSHLNASQSRSVDRKTIEKNRRIQMKDLYSELNSLLPQTSRESLALPDQLDEAANYIKKLQVNVEKKRERKRKLLATAAFEKLNSTGSSSMSSSVDVSMPRRLPRIEIQETGPVLHIFLVTSMEHKFIFHEITRLITEEAGAEMTHAGYSIVDDAVFHTLHCKVEDCDYGAGTRISEIAETPYTYDQNPENGPKGWSKLDHQWKPCNNGKLQSPIDLTNARVSRAHDETWKIHHKPADAVILSRGHDIMVSWKGDTGKMMIHRTEFKLVQCHWHSPSEHTVNGTRYDMELHMVHTSAEGQTAVIAVLYKLGRPNEFLTTLENEIKTVGKEEKEIGIVDPRIIGFHTDKFYRYVGSLTAPPCTEGVIWTVVKRVNTVSMEQLAALRDAVDDGFERNSRPTQDTNGRSVWLYETNV</sequence>
<keyword evidence="9" id="KW-0805">Transcription regulation</keyword>
<evidence type="ECO:0000256" key="5">
    <source>
        <dbReference type="ARBA" id="ARBA00006365"/>
    </source>
</evidence>
<evidence type="ECO:0000313" key="19">
    <source>
        <dbReference type="Proteomes" id="UP000824890"/>
    </source>
</evidence>
<evidence type="ECO:0000256" key="6">
    <source>
        <dbReference type="ARBA" id="ARBA00012925"/>
    </source>
</evidence>
<dbReference type="SUPFAM" id="SSF47459">
    <property type="entry name" value="HLH, helix-loop-helix DNA-binding domain"/>
    <property type="match status" value="1"/>
</dbReference>
<evidence type="ECO:0000256" key="13">
    <source>
        <dbReference type="ARBA" id="ARBA00048348"/>
    </source>
</evidence>
<evidence type="ECO:0000256" key="10">
    <source>
        <dbReference type="ARBA" id="ARBA00023163"/>
    </source>
</evidence>
<comment type="catalytic activity">
    <reaction evidence="13 14">
        <text>hydrogencarbonate + H(+) = CO2 + H2O</text>
        <dbReference type="Rhea" id="RHEA:10748"/>
        <dbReference type="ChEBI" id="CHEBI:15377"/>
        <dbReference type="ChEBI" id="CHEBI:15378"/>
        <dbReference type="ChEBI" id="CHEBI:16526"/>
        <dbReference type="ChEBI" id="CHEBI:17544"/>
        <dbReference type="EC" id="4.2.1.1"/>
    </reaction>
</comment>
<comment type="caution">
    <text evidence="18">The sequence shown here is derived from an EMBL/GenBank/DDBJ whole genome shotgun (WGS) entry which is preliminary data.</text>
</comment>
<dbReference type="InterPro" id="IPR041891">
    <property type="entry name" value="Alpha_CA_prokaryot-like"/>
</dbReference>
<dbReference type="InterPro" id="IPR001148">
    <property type="entry name" value="CA_dom"/>
</dbReference>
<evidence type="ECO:0000256" key="15">
    <source>
        <dbReference type="SAM" id="Coils"/>
    </source>
</evidence>
<comment type="similarity">
    <text evidence="14">Belongs to the alpha-carbonic anhydrase family.</text>
</comment>
<dbReference type="Pfam" id="PF00194">
    <property type="entry name" value="Carb_anhydrase"/>
    <property type="match status" value="1"/>
</dbReference>
<evidence type="ECO:0000256" key="2">
    <source>
        <dbReference type="ARBA" id="ARBA00002904"/>
    </source>
</evidence>
<dbReference type="InterPro" id="IPR036398">
    <property type="entry name" value="CA_dom_sf"/>
</dbReference>
<dbReference type="PROSITE" id="PS51144">
    <property type="entry name" value="ALPHA_CA_2"/>
    <property type="match status" value="1"/>
</dbReference>
<evidence type="ECO:0000259" key="17">
    <source>
        <dbReference type="PROSITE" id="PS51144"/>
    </source>
</evidence>
<keyword evidence="7 14" id="KW-0479">Metal-binding</keyword>
<dbReference type="EC" id="4.2.1.1" evidence="6 14"/>
<keyword evidence="10" id="KW-0804">Transcription</keyword>
<comment type="function">
    <text evidence="2 14">Reversible hydration of carbon dioxide.</text>
</comment>
<name>A0ABQ8EIE8_BRANA</name>
<organism evidence="18 19">
    <name type="scientific">Brassica napus</name>
    <name type="common">Rape</name>
    <dbReference type="NCBI Taxonomy" id="3708"/>
    <lineage>
        <taxon>Eukaryota</taxon>
        <taxon>Viridiplantae</taxon>
        <taxon>Streptophyta</taxon>
        <taxon>Embryophyta</taxon>
        <taxon>Tracheophyta</taxon>
        <taxon>Spermatophyta</taxon>
        <taxon>Magnoliopsida</taxon>
        <taxon>eudicotyledons</taxon>
        <taxon>Gunneridae</taxon>
        <taxon>Pentapetalae</taxon>
        <taxon>rosids</taxon>
        <taxon>malvids</taxon>
        <taxon>Brassicales</taxon>
        <taxon>Brassicaceae</taxon>
        <taxon>Brassiceae</taxon>
        <taxon>Brassica</taxon>
    </lineage>
</organism>
<feature type="non-terminal residue" evidence="18">
    <location>
        <position position="1"/>
    </location>
</feature>
<dbReference type="PROSITE" id="PS00162">
    <property type="entry name" value="ALPHA_CA_1"/>
    <property type="match status" value="1"/>
</dbReference>
<accession>A0ABQ8EIE8</accession>
<dbReference type="Proteomes" id="UP000824890">
    <property type="component" value="Unassembled WGS sequence"/>
</dbReference>
<dbReference type="InterPro" id="IPR018338">
    <property type="entry name" value="Carbonic_anhydrase_a-class_CS"/>
</dbReference>
<comment type="cofactor">
    <cofactor evidence="1 14">
        <name>Zn(2+)</name>
        <dbReference type="ChEBI" id="CHEBI:29105"/>
    </cofactor>
</comment>
<dbReference type="PROSITE" id="PS50888">
    <property type="entry name" value="BHLH"/>
    <property type="match status" value="1"/>
</dbReference>
<dbReference type="PANTHER" id="PTHR18952:SF229">
    <property type="entry name" value="CARBONIC ANHYDRASE"/>
    <property type="match status" value="1"/>
</dbReference>
<dbReference type="SMART" id="SM01057">
    <property type="entry name" value="Carb_anhydrase"/>
    <property type="match status" value="1"/>
</dbReference>
<reference evidence="18 19" key="1">
    <citation type="submission" date="2021-05" db="EMBL/GenBank/DDBJ databases">
        <title>Genome Assembly of Synthetic Allotetraploid Brassica napus Reveals Homoeologous Exchanges between Subgenomes.</title>
        <authorList>
            <person name="Davis J.T."/>
        </authorList>
    </citation>
    <scope>NUCLEOTIDE SEQUENCE [LARGE SCALE GENOMIC DNA]</scope>
    <source>
        <strain evidence="19">cv. Da-Ae</strain>
        <tissue evidence="18">Seedling</tissue>
    </source>
</reference>
<keyword evidence="11 14" id="KW-0456">Lyase</keyword>
<feature type="domain" description="Alpha-carbonic anhydrase" evidence="17">
    <location>
        <begin position="192"/>
        <end position="422"/>
    </location>
</feature>
<keyword evidence="19" id="KW-1185">Reference proteome</keyword>
<dbReference type="Pfam" id="PF00010">
    <property type="entry name" value="HLH"/>
    <property type="match status" value="1"/>
</dbReference>
<keyword evidence="12" id="KW-0539">Nucleus</keyword>
<evidence type="ECO:0000256" key="8">
    <source>
        <dbReference type="ARBA" id="ARBA00022833"/>
    </source>
</evidence>
<evidence type="ECO:0000256" key="12">
    <source>
        <dbReference type="ARBA" id="ARBA00023242"/>
    </source>
</evidence>
<keyword evidence="15" id="KW-0175">Coiled coil</keyword>
<feature type="coiled-coil region" evidence="15">
    <location>
        <begin position="61"/>
        <end position="88"/>
    </location>
</feature>
<protein>
    <recommendedName>
        <fullName evidence="6 14">Carbonic anhydrase</fullName>
        <ecNumber evidence="6 14">4.2.1.1</ecNumber>
    </recommendedName>
</protein>
<comment type="similarity">
    <text evidence="5">Belongs to the alpha-class carbonic anhydrase family.</text>
</comment>